<evidence type="ECO:0000256" key="5">
    <source>
        <dbReference type="ARBA" id="ARBA00023004"/>
    </source>
</evidence>
<dbReference type="GO" id="GO:0005634">
    <property type="term" value="C:nucleus"/>
    <property type="evidence" value="ECO:0007669"/>
    <property type="project" value="TreeGrafter"/>
</dbReference>
<dbReference type="GO" id="GO:0035515">
    <property type="term" value="F:oxidative RNA demethylase activity"/>
    <property type="evidence" value="ECO:0007669"/>
    <property type="project" value="InterPro"/>
</dbReference>
<feature type="compositionally biased region" description="Polar residues" evidence="6">
    <location>
        <begin position="1142"/>
        <end position="1154"/>
    </location>
</feature>
<feature type="region of interest" description="Disordered" evidence="6">
    <location>
        <begin position="1142"/>
        <end position="1161"/>
    </location>
</feature>
<dbReference type="Gene3D" id="2.60.120.590">
    <property type="entry name" value="Alpha-ketoglutarate-dependent dioxygenase AlkB-like"/>
    <property type="match status" value="1"/>
</dbReference>
<accession>A0A078AMC2</accession>
<dbReference type="PANTHER" id="PTHR32074">
    <property type="entry name" value="RNA DEMETHYLASE ALKBH5"/>
    <property type="match status" value="1"/>
</dbReference>
<evidence type="ECO:0008006" key="9">
    <source>
        <dbReference type="Google" id="ProtNLM"/>
    </source>
</evidence>
<dbReference type="GO" id="GO:0006397">
    <property type="term" value="P:mRNA processing"/>
    <property type="evidence" value="ECO:0007669"/>
    <property type="project" value="InterPro"/>
</dbReference>
<name>A0A078AMC2_STYLE</name>
<dbReference type="Proteomes" id="UP000039865">
    <property type="component" value="Unassembled WGS sequence"/>
</dbReference>
<evidence type="ECO:0000256" key="6">
    <source>
        <dbReference type="SAM" id="MobiDB-lite"/>
    </source>
</evidence>
<dbReference type="SUPFAM" id="SSF51197">
    <property type="entry name" value="Clavaminate synthase-like"/>
    <property type="match status" value="1"/>
</dbReference>
<dbReference type="InterPro" id="IPR032860">
    <property type="entry name" value="ALKBH5"/>
</dbReference>
<evidence type="ECO:0000256" key="2">
    <source>
        <dbReference type="ARBA" id="ARBA00022723"/>
    </source>
</evidence>
<dbReference type="InParanoid" id="A0A078AMC2"/>
<evidence type="ECO:0000313" key="8">
    <source>
        <dbReference type="Proteomes" id="UP000039865"/>
    </source>
</evidence>
<dbReference type="GO" id="GO:0006406">
    <property type="term" value="P:mRNA export from nucleus"/>
    <property type="evidence" value="ECO:0007669"/>
    <property type="project" value="TreeGrafter"/>
</dbReference>
<evidence type="ECO:0000256" key="1">
    <source>
        <dbReference type="ARBA" id="ARBA00007879"/>
    </source>
</evidence>
<keyword evidence="2" id="KW-0479">Metal-binding</keyword>
<feature type="region of interest" description="Disordered" evidence="6">
    <location>
        <begin position="271"/>
        <end position="298"/>
    </location>
</feature>
<keyword evidence="4" id="KW-0560">Oxidoreductase</keyword>
<evidence type="ECO:0000313" key="7">
    <source>
        <dbReference type="EMBL" id="CDW82537.1"/>
    </source>
</evidence>
<dbReference type="InterPro" id="IPR037151">
    <property type="entry name" value="AlkB-like_sf"/>
</dbReference>
<keyword evidence="5" id="KW-0408">Iron</keyword>
<dbReference type="GO" id="GO:0046872">
    <property type="term" value="F:metal ion binding"/>
    <property type="evidence" value="ECO:0007669"/>
    <property type="project" value="UniProtKB-KW"/>
</dbReference>
<keyword evidence="3" id="KW-0223">Dioxygenase</keyword>
<comment type="similarity">
    <text evidence="1">Belongs to the alkB family.</text>
</comment>
<sequence>MTTKGNGREMLRKNDLASNKLNTIINQQNLSAQQEIKNIQDDVASVNEGIEIQQSKIRCKKISNRKNTNQNKNSGSIKGQLRNILSSQGETINSKIKSNFSGQKRKRPLPETNEKMIRSNDGIKTQPKINLPTQNVYSQPTPICQGESDVTRNNKKYINYSVFFEDFDDLSEEEELKKKRDLKKIKKTNTSQVGNRRIPTLDISIQNEPIIENAAPDTKIVLVTVPKEEMCLILKNPMQSNLIKIKDQDLKPKQQSKVQEKIPKIQKQLIQAQSQDNLKEKKASKSFQKKKAKDAEKLSKEELKKQIEGLLQPSKNPISVDAQKSLQNIEIQQFDLQESKKGLIDEIKIEDEPSIKTNDQKDSTKEGNTEEIKIEEPERKEYCINGPVCVRGHVINNPFDKAIRTQNLEFIDFSNSSTENNTYKPALIQKEQDQVQKTSAHFIHKKQSQCNIKRISGVSFIKKSESKQKYVRENYEKLAPIVIQGSYHLTRFDDQEKYRQIKNISKELLFSLDSYLVCTAFESGNEIAMKNYILKPHKRLQICKGNIWIVKQGGLNECWKFIKDKYFLCLHFMYDPQHLLKNIDPDDINDQEKLQKYIVESDLCLGILTKRGNASIKSMLKVYKLEQHYNDCLKPLVNQTPKQESTIIKPSDDSNNNLMTQLDENEKTQEEEIKQIESPKFDVSDQLNCSGALINGVNTIALMLRIELYVDEYKWKAISKQTQTQLNALMTSFEEQIQPLLLQWNENRTTVIKAQIHSSNILYKTQLQVKQFEKQPVQPWLELNNDIILCKKELGQLSNLVFQPENNPNEIINQLKNSIPIPITLINTRDCFVYDLFVKETIVNLGKDRENVIKREFFFTPDCVPENYRQVVGLPRDELINDVERLRVGVTTYENFYTNDEMKNMERRIEDTEKKSLANTYLPMTAQKTFSGNTLKRTKFFFGFRYMWTKTQLLEPLSNVAAGVRADVSQPPVWMKTTLEEPLVNAGIIEKDFVNSVALNVYHDGSEGLAQHFDDATRFKQPIFTLRLFSDSRLSFGSQYYGFCNGAFTIPLPRGCICVMEEGSYSANGVKHCIRPCDMTGKSSAIILRQMHPNVVEQAVKYDRNVDLPMWMSTLSLQDEAVPFYQQKELECVDLDHQQQLLSNPDSNNINSNQLDRKRGPKLSVHALEKRIQKQKLKDEKDVKRVIDDMIKRVEFKIKEEREVMLKYMIFMNSDEQGINQVTLPQPTQSGSPTNDILDDKKQASMIDNKDSTSTSNNGASFSQQNHKNSLFSQIISIGENQSSTDYAPESSQRDQDLSAPRYFLSNQQIPTLPQISRMIAPFIINRNQRQN</sequence>
<dbReference type="OrthoDB" id="271595at2759"/>
<organism evidence="7 8">
    <name type="scientific">Stylonychia lemnae</name>
    <name type="common">Ciliate</name>
    <dbReference type="NCBI Taxonomy" id="5949"/>
    <lineage>
        <taxon>Eukaryota</taxon>
        <taxon>Sar</taxon>
        <taxon>Alveolata</taxon>
        <taxon>Ciliophora</taxon>
        <taxon>Intramacronucleata</taxon>
        <taxon>Spirotrichea</taxon>
        <taxon>Stichotrichia</taxon>
        <taxon>Sporadotrichida</taxon>
        <taxon>Oxytrichidae</taxon>
        <taxon>Stylonychinae</taxon>
        <taxon>Stylonychia</taxon>
    </lineage>
</organism>
<proteinExistence type="inferred from homology"/>
<dbReference type="PANTHER" id="PTHR32074:SF2">
    <property type="entry name" value="RNA DEMETHYLASE ALKBH5"/>
    <property type="match status" value="1"/>
</dbReference>
<feature type="region of interest" description="Disordered" evidence="6">
    <location>
        <begin position="351"/>
        <end position="371"/>
    </location>
</feature>
<protein>
    <recommendedName>
        <fullName evidence="9">Alpha-ketoglutarate-dependent dioxygenase AlkB-like domain-containing protein</fullName>
    </recommendedName>
</protein>
<evidence type="ECO:0000256" key="4">
    <source>
        <dbReference type="ARBA" id="ARBA00023002"/>
    </source>
</evidence>
<evidence type="ECO:0000256" key="3">
    <source>
        <dbReference type="ARBA" id="ARBA00022964"/>
    </source>
</evidence>
<keyword evidence="8" id="KW-1185">Reference proteome</keyword>
<dbReference type="EMBL" id="CCKQ01011002">
    <property type="protein sequence ID" value="CDW82537.1"/>
    <property type="molecule type" value="Genomic_DNA"/>
</dbReference>
<reference evidence="7 8" key="1">
    <citation type="submission" date="2014-06" db="EMBL/GenBank/DDBJ databases">
        <authorList>
            <person name="Swart Estienne"/>
        </authorList>
    </citation>
    <scope>NUCLEOTIDE SEQUENCE [LARGE SCALE GENOMIC DNA]</scope>
    <source>
        <strain evidence="7 8">130c</strain>
    </source>
</reference>
<gene>
    <name evidence="7" type="primary">Contig8038.g8570</name>
    <name evidence="7" type="ORF">STYLEM_11570</name>
</gene>